<gene>
    <name evidence="3" type="ORF">OCH7691_01138</name>
</gene>
<evidence type="ECO:0000256" key="1">
    <source>
        <dbReference type="SAM" id="MobiDB-lite"/>
    </source>
</evidence>
<proteinExistence type="predicted"/>
<feature type="transmembrane region" description="Helical" evidence="2">
    <location>
        <begin position="15"/>
        <end position="35"/>
    </location>
</feature>
<dbReference type="RefSeq" id="WP_085882393.1">
    <property type="nucleotide sequence ID" value="NZ_FWFR01000001.1"/>
</dbReference>
<dbReference type="Proteomes" id="UP000193200">
    <property type="component" value="Unassembled WGS sequence"/>
</dbReference>
<keyword evidence="2" id="KW-1133">Transmembrane helix</keyword>
<reference evidence="3 4" key="1">
    <citation type="submission" date="2017-03" db="EMBL/GenBank/DDBJ databases">
        <authorList>
            <person name="Afonso C.L."/>
            <person name="Miller P.J."/>
            <person name="Scott M.A."/>
            <person name="Spackman E."/>
            <person name="Goraichik I."/>
            <person name="Dimitrov K.M."/>
            <person name="Suarez D.L."/>
            <person name="Swayne D.E."/>
        </authorList>
    </citation>
    <scope>NUCLEOTIDE SEQUENCE [LARGE SCALE GENOMIC DNA]</scope>
    <source>
        <strain evidence="3 4">CECT 7691</strain>
    </source>
</reference>
<organism evidence="3 4">
    <name type="scientific">Oceanibacterium hippocampi</name>
    <dbReference type="NCBI Taxonomy" id="745714"/>
    <lineage>
        <taxon>Bacteria</taxon>
        <taxon>Pseudomonadati</taxon>
        <taxon>Pseudomonadota</taxon>
        <taxon>Alphaproteobacteria</taxon>
        <taxon>Sneathiellales</taxon>
        <taxon>Sneathiellaceae</taxon>
        <taxon>Oceanibacterium</taxon>
    </lineage>
</organism>
<protein>
    <recommendedName>
        <fullName evidence="5">Cell division protein FtsL</fullName>
    </recommendedName>
</protein>
<keyword evidence="2" id="KW-0472">Membrane</keyword>
<evidence type="ECO:0000313" key="4">
    <source>
        <dbReference type="Proteomes" id="UP000193200"/>
    </source>
</evidence>
<evidence type="ECO:0000256" key="2">
    <source>
        <dbReference type="SAM" id="Phobius"/>
    </source>
</evidence>
<dbReference type="EMBL" id="FWFR01000001">
    <property type="protein sequence ID" value="SLN31692.1"/>
    <property type="molecule type" value="Genomic_DNA"/>
</dbReference>
<dbReference type="InParanoid" id="A0A1Y5S3D2"/>
<accession>A0A1Y5S3D2</accession>
<keyword evidence="2" id="KW-0812">Transmembrane</keyword>
<sequence length="93" mass="10524">MSEPARAHGPFERHLQTLVGFVLCGLIGWVGVSVADGREAVARVEERVSYLAETVRDLKQEIRAATRMERLGRLDFPTPIPQPTEEERHDRDT</sequence>
<name>A0A1Y5S3D2_9PROT</name>
<feature type="region of interest" description="Disordered" evidence="1">
    <location>
        <begin position="73"/>
        <end position="93"/>
    </location>
</feature>
<keyword evidence="4" id="KW-1185">Reference proteome</keyword>
<evidence type="ECO:0008006" key="5">
    <source>
        <dbReference type="Google" id="ProtNLM"/>
    </source>
</evidence>
<dbReference type="AlphaFoldDB" id="A0A1Y5S3D2"/>
<evidence type="ECO:0000313" key="3">
    <source>
        <dbReference type="EMBL" id="SLN31692.1"/>
    </source>
</evidence>